<reference evidence="3" key="2">
    <citation type="submission" date="2020-11" db="EMBL/GenBank/DDBJ databases">
        <authorList>
            <person name="McCartney M.A."/>
            <person name="Auch B."/>
            <person name="Kono T."/>
            <person name="Mallez S."/>
            <person name="Becker A."/>
            <person name="Gohl D.M."/>
            <person name="Silverstein K.A.T."/>
            <person name="Koren S."/>
            <person name="Bechman K.B."/>
            <person name="Herman A."/>
            <person name="Abrahante J.E."/>
            <person name="Garbe J."/>
        </authorList>
    </citation>
    <scope>NUCLEOTIDE SEQUENCE</scope>
    <source>
        <strain evidence="3">Duluth1</strain>
        <tissue evidence="3">Whole animal</tissue>
    </source>
</reference>
<feature type="chain" id="PRO_5038409343" evidence="2">
    <location>
        <begin position="30"/>
        <end position="325"/>
    </location>
</feature>
<keyword evidence="1" id="KW-0472">Membrane</keyword>
<comment type="caution">
    <text evidence="3">The sequence shown here is derived from an EMBL/GenBank/DDBJ whole genome shotgun (WGS) entry which is preliminary data.</text>
</comment>
<evidence type="ECO:0000313" key="3">
    <source>
        <dbReference type="EMBL" id="KAH3867505.1"/>
    </source>
</evidence>
<dbReference type="AlphaFoldDB" id="A0A9D4M0B7"/>
<name>A0A9D4M0B7_DREPO</name>
<reference evidence="3" key="1">
    <citation type="journal article" date="2019" name="bioRxiv">
        <title>The Genome of the Zebra Mussel, Dreissena polymorpha: A Resource for Invasive Species Research.</title>
        <authorList>
            <person name="McCartney M.A."/>
            <person name="Auch B."/>
            <person name="Kono T."/>
            <person name="Mallez S."/>
            <person name="Zhang Y."/>
            <person name="Obille A."/>
            <person name="Becker A."/>
            <person name="Abrahante J.E."/>
            <person name="Garbe J."/>
            <person name="Badalamenti J.P."/>
            <person name="Herman A."/>
            <person name="Mangelson H."/>
            <person name="Liachko I."/>
            <person name="Sullivan S."/>
            <person name="Sone E.D."/>
            <person name="Koren S."/>
            <person name="Silverstein K.A.T."/>
            <person name="Beckman K.B."/>
            <person name="Gohl D.M."/>
        </authorList>
    </citation>
    <scope>NUCLEOTIDE SEQUENCE</scope>
    <source>
        <strain evidence="3">Duluth1</strain>
        <tissue evidence="3">Whole animal</tissue>
    </source>
</reference>
<organism evidence="3 4">
    <name type="scientific">Dreissena polymorpha</name>
    <name type="common">Zebra mussel</name>
    <name type="synonym">Mytilus polymorpha</name>
    <dbReference type="NCBI Taxonomy" id="45954"/>
    <lineage>
        <taxon>Eukaryota</taxon>
        <taxon>Metazoa</taxon>
        <taxon>Spiralia</taxon>
        <taxon>Lophotrochozoa</taxon>
        <taxon>Mollusca</taxon>
        <taxon>Bivalvia</taxon>
        <taxon>Autobranchia</taxon>
        <taxon>Heteroconchia</taxon>
        <taxon>Euheterodonta</taxon>
        <taxon>Imparidentia</taxon>
        <taxon>Neoheterodontei</taxon>
        <taxon>Myida</taxon>
        <taxon>Dreissenoidea</taxon>
        <taxon>Dreissenidae</taxon>
        <taxon>Dreissena</taxon>
    </lineage>
</organism>
<dbReference type="Proteomes" id="UP000828390">
    <property type="component" value="Unassembled WGS sequence"/>
</dbReference>
<keyword evidence="4" id="KW-1185">Reference proteome</keyword>
<protein>
    <submittedName>
        <fullName evidence="3">Uncharacterized protein</fullName>
    </submittedName>
</protein>
<feature type="transmembrane region" description="Helical" evidence="1">
    <location>
        <begin position="197"/>
        <end position="218"/>
    </location>
</feature>
<proteinExistence type="predicted"/>
<dbReference type="EMBL" id="JAIWYP010000002">
    <property type="protein sequence ID" value="KAH3867505.1"/>
    <property type="molecule type" value="Genomic_DNA"/>
</dbReference>
<sequence>MDFNVAAKLSNANMLRIILICSLTAHVIGNQRTQNTWLEVGVVCSSTVQVTCSGVGVTQQWNIYKTSATHQQEGNMIKVVQNGTKCDTKSIETIKSSQCMCLHDTHISCNLSYEGIANEGDLWKCTRFSHGSIYRSNTIRLPSQQISICSTTSVPEIVTENDSSTKNDLHMKTVTQVTETVITETLVNDPLKRNSTIIMISATGILFLLATTFLICVYRRYRTRTAVMPSCESTDHYEQIPIMDMPPLAESFPLTNEAETQIDMLESGADQRDTSIHYYEFMPDTASANEADVNDVQTISEAQAGDPIRYESLLETRTAGETDYS</sequence>
<keyword evidence="1" id="KW-1133">Transmembrane helix</keyword>
<evidence type="ECO:0000313" key="4">
    <source>
        <dbReference type="Proteomes" id="UP000828390"/>
    </source>
</evidence>
<evidence type="ECO:0000256" key="2">
    <source>
        <dbReference type="SAM" id="SignalP"/>
    </source>
</evidence>
<feature type="signal peptide" evidence="2">
    <location>
        <begin position="1"/>
        <end position="29"/>
    </location>
</feature>
<accession>A0A9D4M0B7</accession>
<gene>
    <name evidence="3" type="ORF">DPMN_030634</name>
</gene>
<keyword evidence="2" id="KW-0732">Signal</keyword>
<evidence type="ECO:0000256" key="1">
    <source>
        <dbReference type="SAM" id="Phobius"/>
    </source>
</evidence>
<keyword evidence="1" id="KW-0812">Transmembrane</keyword>